<evidence type="ECO:0000313" key="2">
    <source>
        <dbReference type="Proteomes" id="UP001164693"/>
    </source>
</evidence>
<sequence>MSKPLNLRDLEPGSRVRLQDGTVLFVVDNPRDGAWLICAPEDSPEDRDGVFLADIIGEAD</sequence>
<dbReference type="EMBL" id="CP097463">
    <property type="protein sequence ID" value="WAX58997.1"/>
    <property type="molecule type" value="Genomic_DNA"/>
</dbReference>
<name>A0ABY7K653_9ACTN</name>
<dbReference type="Proteomes" id="UP001164693">
    <property type="component" value="Chromosome"/>
</dbReference>
<dbReference type="RefSeq" id="WP_269445537.1">
    <property type="nucleotide sequence ID" value="NZ_CP097463.1"/>
</dbReference>
<gene>
    <name evidence="1" type="ORF">M6B22_09620</name>
</gene>
<keyword evidence="2" id="KW-1185">Reference proteome</keyword>
<accession>A0ABY7K653</accession>
<organism evidence="1 2">
    <name type="scientific">Jatrophihabitans cynanchi</name>
    <dbReference type="NCBI Taxonomy" id="2944128"/>
    <lineage>
        <taxon>Bacteria</taxon>
        <taxon>Bacillati</taxon>
        <taxon>Actinomycetota</taxon>
        <taxon>Actinomycetes</taxon>
        <taxon>Jatrophihabitantales</taxon>
        <taxon>Jatrophihabitantaceae</taxon>
        <taxon>Jatrophihabitans</taxon>
    </lineage>
</organism>
<reference evidence="1" key="1">
    <citation type="submission" date="2022-05" db="EMBL/GenBank/DDBJ databases">
        <title>Jatrophihabitans sp. SB3-54 whole genome sequence.</title>
        <authorList>
            <person name="Suh M.K."/>
            <person name="Eom M.K."/>
            <person name="Kim J.S."/>
            <person name="Kim H.S."/>
            <person name="Do H.E."/>
            <person name="Shin Y.K."/>
            <person name="Lee J.-S."/>
        </authorList>
    </citation>
    <scope>NUCLEOTIDE SEQUENCE</scope>
    <source>
        <strain evidence="1">SB3-54</strain>
    </source>
</reference>
<protein>
    <submittedName>
        <fullName evidence="1">Uncharacterized protein</fullName>
    </submittedName>
</protein>
<proteinExistence type="predicted"/>
<evidence type="ECO:0000313" key="1">
    <source>
        <dbReference type="EMBL" id="WAX58997.1"/>
    </source>
</evidence>